<dbReference type="Proteomes" id="UP000030487">
    <property type="component" value="Unassembled WGS sequence"/>
</dbReference>
<organism evidence="3 4">
    <name type="scientific">Lysinibacillus boronitolerans JCM 21713 = 10a = NBRC 103108</name>
    <dbReference type="NCBI Taxonomy" id="1294264"/>
    <lineage>
        <taxon>Bacteria</taxon>
        <taxon>Bacillati</taxon>
        <taxon>Bacillota</taxon>
        <taxon>Bacilli</taxon>
        <taxon>Bacillales</taxon>
        <taxon>Bacillaceae</taxon>
        <taxon>Lysinibacillus</taxon>
    </lineage>
</organism>
<reference evidence="3 4" key="1">
    <citation type="submission" date="2014-02" db="EMBL/GenBank/DDBJ databases">
        <title>Draft genome sequence of Lysinibacillus boronitolerans NBRC 103108.</title>
        <authorList>
            <person name="Zhang F."/>
            <person name="Wang G."/>
            <person name="Zhang L."/>
        </authorList>
    </citation>
    <scope>NUCLEOTIDE SEQUENCE [LARGE SCALE GENOMIC DNA]</scope>
    <source>
        <strain evidence="3 4">NBRC 103108</strain>
    </source>
</reference>
<dbReference type="EMBL" id="JPVR01000077">
    <property type="protein sequence ID" value="KGR83664.1"/>
    <property type="molecule type" value="Genomic_DNA"/>
</dbReference>
<feature type="compositionally biased region" description="Basic and acidic residues" evidence="1">
    <location>
        <begin position="334"/>
        <end position="351"/>
    </location>
</feature>
<name>A0ABR4XYU9_9BACI</name>
<evidence type="ECO:0000259" key="2">
    <source>
        <dbReference type="Pfam" id="PF25164"/>
    </source>
</evidence>
<dbReference type="Pfam" id="PF25164">
    <property type="entry name" value="CoiA_N"/>
    <property type="match status" value="1"/>
</dbReference>
<feature type="domain" description="Competence protein CoiA-like N-terminal" evidence="2">
    <location>
        <begin position="24"/>
        <end position="68"/>
    </location>
</feature>
<gene>
    <name evidence="3" type="ORF">CD31_15760</name>
</gene>
<sequence>MREAWHKNDEKIYLIPQNLSEREVENHKQIAKKGTFTCPYCEAKLIVKSGDVLGNYFSHLHGEGCEISKQSEARYKKYEKQKKNDTPRHPQILSLMNDELEVLSRVYPHLTSSYGYLNTEFSKYIPDISLKINDQKYALTIITNISSSTDATIAKNMDKQKQYYESLGYEPLFFIERSHLGVDIDGQSLVLWATEHEALTTQKADKSWKCFLSNLAPINDYHQILNLPNTDLNVKSIMYITPADEEIAIEAFHVLEQPNTTPVKAYFLSSPYKLTFSKAFKLAENTLLLADMQIESGNQSIYAENFRQAKSTFIEQQKELERIREEQEALAKLKEKERRKQAEEKRKDYQESLKNSSYKKADKIAKLELLKRTYNANN</sequence>
<proteinExistence type="predicted"/>
<evidence type="ECO:0000313" key="4">
    <source>
        <dbReference type="Proteomes" id="UP000030487"/>
    </source>
</evidence>
<feature type="region of interest" description="Disordered" evidence="1">
    <location>
        <begin position="334"/>
        <end position="357"/>
    </location>
</feature>
<dbReference type="RefSeq" id="WP_036078769.1">
    <property type="nucleotide sequence ID" value="NZ_AVCW01000005.1"/>
</dbReference>
<evidence type="ECO:0000313" key="3">
    <source>
        <dbReference type="EMBL" id="KGR83664.1"/>
    </source>
</evidence>
<comment type="caution">
    <text evidence="3">The sequence shown here is derived from an EMBL/GenBank/DDBJ whole genome shotgun (WGS) entry which is preliminary data.</text>
</comment>
<dbReference type="InterPro" id="IPR057253">
    <property type="entry name" value="CoiA-like_N"/>
</dbReference>
<evidence type="ECO:0000256" key="1">
    <source>
        <dbReference type="SAM" id="MobiDB-lite"/>
    </source>
</evidence>
<protein>
    <recommendedName>
        <fullName evidence="2">Competence protein CoiA-like N-terminal domain-containing protein</fullName>
    </recommendedName>
</protein>
<keyword evidence="4" id="KW-1185">Reference proteome</keyword>
<accession>A0ABR4XYU9</accession>